<dbReference type="Pfam" id="PF00300">
    <property type="entry name" value="His_Phos_1"/>
    <property type="match status" value="1"/>
</dbReference>
<dbReference type="Proteomes" id="UP000192801">
    <property type="component" value="Unassembled WGS sequence"/>
</dbReference>
<protein>
    <submittedName>
        <fullName evidence="1">Histidine phosphatase family protein</fullName>
    </submittedName>
</protein>
<dbReference type="InterPro" id="IPR050275">
    <property type="entry name" value="PGM_Phosphatase"/>
</dbReference>
<name>A0A1X0DBJ7_9MYCO</name>
<dbReference type="PANTHER" id="PTHR48100">
    <property type="entry name" value="BROAD-SPECIFICITY PHOSPHATASE YOR283W-RELATED"/>
    <property type="match status" value="1"/>
</dbReference>
<dbReference type="OrthoDB" id="5241674at2"/>
<dbReference type="SMART" id="SM00855">
    <property type="entry name" value="PGAM"/>
    <property type="match status" value="1"/>
</dbReference>
<reference evidence="1 2" key="1">
    <citation type="submission" date="2016-12" db="EMBL/GenBank/DDBJ databases">
        <title>The new phylogeny of genus Mycobacterium.</title>
        <authorList>
            <person name="Tortoli E."/>
            <person name="Trovato A."/>
            <person name="Cirillo D.M."/>
        </authorList>
    </citation>
    <scope>NUCLEOTIDE SEQUENCE [LARGE SCALE GENOMIC DNA]</scope>
    <source>
        <strain evidence="1 2">DSM 45130</strain>
    </source>
</reference>
<dbReference type="Gene3D" id="3.40.50.1240">
    <property type="entry name" value="Phosphoglycerate mutase-like"/>
    <property type="match status" value="1"/>
</dbReference>
<keyword evidence="2" id="KW-1185">Reference proteome</keyword>
<dbReference type="AlphaFoldDB" id="A0A1X0DBJ7"/>
<accession>A0A1X0DBJ7</accession>
<dbReference type="EMBL" id="MVHS01000031">
    <property type="protein sequence ID" value="ORA69579.1"/>
    <property type="molecule type" value="Genomic_DNA"/>
</dbReference>
<evidence type="ECO:0000313" key="1">
    <source>
        <dbReference type="EMBL" id="ORA69579.1"/>
    </source>
</evidence>
<dbReference type="PANTHER" id="PTHR48100:SF62">
    <property type="entry name" value="GLUCOSYL-3-PHOSPHOGLYCERATE PHOSPHATASE"/>
    <property type="match status" value="1"/>
</dbReference>
<gene>
    <name evidence="1" type="ORF">BST26_13420</name>
</gene>
<dbReference type="InterPro" id="IPR029033">
    <property type="entry name" value="His_PPase_superfam"/>
</dbReference>
<proteinExistence type="predicted"/>
<dbReference type="GO" id="GO:0016791">
    <property type="term" value="F:phosphatase activity"/>
    <property type="evidence" value="ECO:0007669"/>
    <property type="project" value="TreeGrafter"/>
</dbReference>
<dbReference type="RefSeq" id="WP_083031574.1">
    <property type="nucleotide sequence ID" value="NZ_AP022618.1"/>
</dbReference>
<dbReference type="GO" id="GO:0005737">
    <property type="term" value="C:cytoplasm"/>
    <property type="evidence" value="ECO:0007669"/>
    <property type="project" value="TreeGrafter"/>
</dbReference>
<organism evidence="1 2">
    <name type="scientific">Mycolicibacterium insubricum</name>
    <dbReference type="NCBI Taxonomy" id="444597"/>
    <lineage>
        <taxon>Bacteria</taxon>
        <taxon>Bacillati</taxon>
        <taxon>Actinomycetota</taxon>
        <taxon>Actinomycetes</taxon>
        <taxon>Mycobacteriales</taxon>
        <taxon>Mycobacteriaceae</taxon>
        <taxon>Mycolicibacterium</taxon>
    </lineage>
</organism>
<evidence type="ECO:0000313" key="2">
    <source>
        <dbReference type="Proteomes" id="UP000192801"/>
    </source>
</evidence>
<dbReference type="InterPro" id="IPR013078">
    <property type="entry name" value="His_Pase_superF_clade-1"/>
</dbReference>
<dbReference type="SUPFAM" id="SSF53254">
    <property type="entry name" value="Phosphoglycerate mutase-like"/>
    <property type="match status" value="1"/>
</dbReference>
<dbReference type="STRING" id="444597.BST26_13420"/>
<sequence>MQLIAIRHALPLRSEPGHGADPALSEIGVEQAARLPEALDRFRIARVVSSPQRRAVQTAEPVAAARGLPIEIDERLAEYDRGMAEYLPVEQLRTERPEAWARMVAGQLPAGVDEQAFRERIRAAVGELVAATDPADTVAIFSHGGVINVLLHELLGTRALLAFTIDYASLTRVLYSRRGTVRVAAVNSADHVWDLLPSRVRD</sequence>
<dbReference type="CDD" id="cd07067">
    <property type="entry name" value="HP_PGM_like"/>
    <property type="match status" value="1"/>
</dbReference>
<comment type="caution">
    <text evidence="1">The sequence shown here is derived from an EMBL/GenBank/DDBJ whole genome shotgun (WGS) entry which is preliminary data.</text>
</comment>